<evidence type="ECO:0000256" key="2">
    <source>
        <dbReference type="SAM" id="Phobius"/>
    </source>
</evidence>
<name>A0A3M0K303_HIRRU</name>
<dbReference type="STRING" id="333673.A0A3M0K303"/>
<dbReference type="Proteomes" id="UP000269221">
    <property type="component" value="Unassembled WGS sequence"/>
</dbReference>
<dbReference type="OrthoDB" id="9909653at2759"/>
<keyword evidence="2" id="KW-0812">Transmembrane</keyword>
<keyword evidence="2" id="KW-0472">Membrane</keyword>
<gene>
    <name evidence="3" type="ORF">DUI87_17695</name>
</gene>
<evidence type="ECO:0000313" key="4">
    <source>
        <dbReference type="Proteomes" id="UP000269221"/>
    </source>
</evidence>
<keyword evidence="4" id="KW-1185">Reference proteome</keyword>
<sequence length="135" mass="14841">MAYLAAGGNPVGRGKGRGIHLWVTLVILSLAMYLMSGLPNPKGEMGKETDPQESQSLPGARIESSGSGSNLLGAPLYETLSRKRRETKRELPQAGGNQKWRNEEWPAECIIEYYGLATWAQDGSWGYQTPVYLLN</sequence>
<comment type="caution">
    <text evidence="3">The sequence shown here is derived from an EMBL/GenBank/DDBJ whole genome shotgun (WGS) entry which is preliminary data.</text>
</comment>
<protein>
    <submittedName>
        <fullName evidence="3">Uncharacterized protein</fullName>
    </submittedName>
</protein>
<proteinExistence type="predicted"/>
<organism evidence="3 4">
    <name type="scientific">Hirundo rustica rustica</name>
    <dbReference type="NCBI Taxonomy" id="333673"/>
    <lineage>
        <taxon>Eukaryota</taxon>
        <taxon>Metazoa</taxon>
        <taxon>Chordata</taxon>
        <taxon>Craniata</taxon>
        <taxon>Vertebrata</taxon>
        <taxon>Euteleostomi</taxon>
        <taxon>Archelosauria</taxon>
        <taxon>Archosauria</taxon>
        <taxon>Dinosauria</taxon>
        <taxon>Saurischia</taxon>
        <taxon>Theropoda</taxon>
        <taxon>Coelurosauria</taxon>
        <taxon>Aves</taxon>
        <taxon>Neognathae</taxon>
        <taxon>Neoaves</taxon>
        <taxon>Telluraves</taxon>
        <taxon>Australaves</taxon>
        <taxon>Passeriformes</taxon>
        <taxon>Sylvioidea</taxon>
        <taxon>Hirundinidae</taxon>
        <taxon>Hirundo</taxon>
    </lineage>
</organism>
<dbReference type="AlphaFoldDB" id="A0A3M0K303"/>
<reference evidence="3 4" key="1">
    <citation type="submission" date="2018-07" db="EMBL/GenBank/DDBJ databases">
        <title>A high quality draft genome assembly of the barn swallow (H. rustica rustica).</title>
        <authorList>
            <person name="Formenti G."/>
            <person name="Chiara M."/>
            <person name="Poveda L."/>
            <person name="Francoijs K.-J."/>
            <person name="Bonisoli-Alquati A."/>
            <person name="Canova L."/>
            <person name="Gianfranceschi L."/>
            <person name="Horner D.S."/>
            <person name="Saino N."/>
        </authorList>
    </citation>
    <scope>NUCLEOTIDE SEQUENCE [LARGE SCALE GENOMIC DNA]</scope>
    <source>
        <strain evidence="3">Chelidonia</strain>
        <tissue evidence="3">Blood</tissue>
    </source>
</reference>
<accession>A0A3M0K303</accession>
<feature type="transmembrane region" description="Helical" evidence="2">
    <location>
        <begin position="19"/>
        <end position="38"/>
    </location>
</feature>
<feature type="region of interest" description="Disordered" evidence="1">
    <location>
        <begin position="41"/>
        <end position="75"/>
    </location>
</feature>
<evidence type="ECO:0000313" key="3">
    <source>
        <dbReference type="EMBL" id="RMC05610.1"/>
    </source>
</evidence>
<keyword evidence="2" id="KW-1133">Transmembrane helix</keyword>
<dbReference type="EMBL" id="QRBI01000122">
    <property type="protein sequence ID" value="RMC05610.1"/>
    <property type="molecule type" value="Genomic_DNA"/>
</dbReference>
<evidence type="ECO:0000256" key="1">
    <source>
        <dbReference type="SAM" id="MobiDB-lite"/>
    </source>
</evidence>